<sequence>MKEREVWNVKRDNGLRYKELIETTQALERFKKDYVLKNKECEDTWLSLRELQNELMQKSMHAGSLGNIRVFCRCRPLTVQEDSAGATMAIDFDSAKDGEQDKTSKIPGQDPRTVVKKEESLIDTIALEGVELEVVLGEFDISRNKRVNNKSVKV</sequence>
<keyword evidence="2" id="KW-1185">Reference proteome</keyword>
<name>A0A7J7NU50_9MAGN</name>
<dbReference type="Proteomes" id="UP000541444">
    <property type="component" value="Unassembled WGS sequence"/>
</dbReference>
<dbReference type="AlphaFoldDB" id="A0A7J7NU50"/>
<gene>
    <name evidence="1" type="ORF">GIB67_015653</name>
</gene>
<comment type="caution">
    <text evidence="1">The sequence shown here is derived from an EMBL/GenBank/DDBJ whole genome shotgun (WGS) entry which is preliminary data.</text>
</comment>
<dbReference type="OrthoDB" id="1728549at2759"/>
<evidence type="ECO:0000313" key="2">
    <source>
        <dbReference type="Proteomes" id="UP000541444"/>
    </source>
</evidence>
<evidence type="ECO:0000313" key="1">
    <source>
        <dbReference type="EMBL" id="KAF6170701.1"/>
    </source>
</evidence>
<protein>
    <recommendedName>
        <fullName evidence="3">Kinesin-like protein</fullName>
    </recommendedName>
</protein>
<dbReference type="EMBL" id="JACGCM010000560">
    <property type="protein sequence ID" value="KAF6170701.1"/>
    <property type="molecule type" value="Genomic_DNA"/>
</dbReference>
<evidence type="ECO:0008006" key="3">
    <source>
        <dbReference type="Google" id="ProtNLM"/>
    </source>
</evidence>
<proteinExistence type="predicted"/>
<accession>A0A7J7NU50</accession>
<organism evidence="1 2">
    <name type="scientific">Kingdonia uniflora</name>
    <dbReference type="NCBI Taxonomy" id="39325"/>
    <lineage>
        <taxon>Eukaryota</taxon>
        <taxon>Viridiplantae</taxon>
        <taxon>Streptophyta</taxon>
        <taxon>Embryophyta</taxon>
        <taxon>Tracheophyta</taxon>
        <taxon>Spermatophyta</taxon>
        <taxon>Magnoliopsida</taxon>
        <taxon>Ranunculales</taxon>
        <taxon>Circaeasteraceae</taxon>
        <taxon>Kingdonia</taxon>
    </lineage>
</organism>
<reference evidence="1 2" key="1">
    <citation type="journal article" date="2020" name="IScience">
        <title>Genome Sequencing of the Endangered Kingdonia uniflora (Circaeasteraceae, Ranunculales) Reveals Potential Mechanisms of Evolutionary Specialization.</title>
        <authorList>
            <person name="Sun Y."/>
            <person name="Deng T."/>
            <person name="Zhang A."/>
            <person name="Moore M.J."/>
            <person name="Landis J.B."/>
            <person name="Lin N."/>
            <person name="Zhang H."/>
            <person name="Zhang X."/>
            <person name="Huang J."/>
            <person name="Zhang X."/>
            <person name="Sun H."/>
            <person name="Wang H."/>
        </authorList>
    </citation>
    <scope>NUCLEOTIDE SEQUENCE [LARGE SCALE GENOMIC DNA]</scope>
    <source>
        <strain evidence="1">TB1705</strain>
        <tissue evidence="1">Leaf</tissue>
    </source>
</reference>